<dbReference type="Gene3D" id="3.40.50.1240">
    <property type="entry name" value="Phosphoglycerate mutase-like"/>
    <property type="match status" value="1"/>
</dbReference>
<dbReference type="GO" id="GO:0005737">
    <property type="term" value="C:cytoplasm"/>
    <property type="evidence" value="ECO:0007669"/>
    <property type="project" value="TreeGrafter"/>
</dbReference>
<dbReference type="KEGG" id="spaa:SPAPADRAFT_56876"/>
<dbReference type="PANTHER" id="PTHR48100">
    <property type="entry name" value="BROAD-SPECIFICITY PHOSPHATASE YOR283W-RELATED"/>
    <property type="match status" value="1"/>
</dbReference>
<dbReference type="eggNOG" id="KOG4754">
    <property type="taxonomic scope" value="Eukaryota"/>
</dbReference>
<name>G3ATH0_SPAPN</name>
<dbReference type="SUPFAM" id="SSF53254">
    <property type="entry name" value="Phosphoglycerate mutase-like"/>
    <property type="match status" value="1"/>
</dbReference>
<dbReference type="FunCoup" id="G3ATH0">
    <property type="interactions" value="174"/>
</dbReference>
<dbReference type="CDD" id="cd07067">
    <property type="entry name" value="HP_PGM_like"/>
    <property type="match status" value="1"/>
</dbReference>
<evidence type="ECO:0000313" key="2">
    <source>
        <dbReference type="Proteomes" id="UP000000709"/>
    </source>
</evidence>
<dbReference type="HOGENOM" id="CLU_039184_0_2_1"/>
<gene>
    <name evidence="1" type="primary">PMU1</name>
    <name evidence="1" type="ORF">SPAPADRAFT_56876</name>
</gene>
<organism evidence="2">
    <name type="scientific">Spathaspora passalidarum (strain NRRL Y-27907 / 11-Y1)</name>
    <dbReference type="NCBI Taxonomy" id="619300"/>
    <lineage>
        <taxon>Eukaryota</taxon>
        <taxon>Fungi</taxon>
        <taxon>Dikarya</taxon>
        <taxon>Ascomycota</taxon>
        <taxon>Saccharomycotina</taxon>
        <taxon>Pichiomycetes</taxon>
        <taxon>Debaryomycetaceae</taxon>
        <taxon>Spathaspora</taxon>
    </lineage>
</organism>
<reference evidence="1 2" key="1">
    <citation type="journal article" date="2011" name="Proc. Natl. Acad. Sci. U.S.A.">
        <title>Comparative genomics of xylose-fermenting fungi for enhanced biofuel production.</title>
        <authorList>
            <person name="Wohlbach D.J."/>
            <person name="Kuo A."/>
            <person name="Sato T.K."/>
            <person name="Potts K.M."/>
            <person name="Salamov A.A."/>
            <person name="LaButti K.M."/>
            <person name="Sun H."/>
            <person name="Clum A."/>
            <person name="Pangilinan J.L."/>
            <person name="Lindquist E.A."/>
            <person name="Lucas S."/>
            <person name="Lapidus A."/>
            <person name="Jin M."/>
            <person name="Gunawan C."/>
            <person name="Balan V."/>
            <person name="Dale B.E."/>
            <person name="Jeffries T.W."/>
            <person name="Zinkel R."/>
            <person name="Barry K.W."/>
            <person name="Grigoriev I.V."/>
            <person name="Gasch A.P."/>
        </authorList>
    </citation>
    <scope>NUCLEOTIDE SEQUENCE [LARGE SCALE GENOMIC DNA]</scope>
    <source>
        <strain evidence="2">NRRL Y-27907 / 11-Y1</strain>
    </source>
</reference>
<dbReference type="Pfam" id="PF00300">
    <property type="entry name" value="His_Phos_1"/>
    <property type="match status" value="1"/>
</dbReference>
<dbReference type="OMA" id="YPWDFEV"/>
<dbReference type="Proteomes" id="UP000000709">
    <property type="component" value="Unassembled WGS sequence"/>
</dbReference>
<accession>G3ATH0</accession>
<dbReference type="InParanoid" id="G3ATH0"/>
<proteinExistence type="predicted"/>
<dbReference type="GeneID" id="18872075"/>
<dbReference type="AlphaFoldDB" id="G3ATH0"/>
<dbReference type="InterPro" id="IPR029033">
    <property type="entry name" value="His_PPase_superfam"/>
</dbReference>
<dbReference type="OrthoDB" id="496981at2759"/>
<dbReference type="InterPro" id="IPR013078">
    <property type="entry name" value="His_Pase_superF_clade-1"/>
</dbReference>
<sequence>MTKQSLLIPTQDDYDDAHGNVEDEVKYHDQYKTARNDKDENGNWIYPWSFEVVPGFFKQCDPKTDDLKFNYSFENMGRLKPWDEMISELQALNENANDNEVYKLVFLARHGQGYHNVIVQKYGVAAWNEKYHAMTTDGELTWAPDPQLTETGIKQAQENNQLWKQEIRLGAPIPSKFFVSPMQRSSNTCVITWDDIKPKEQRPVVKEKLRETCGKNLCDKRSSKSVIDERFGKYGFDTHEIVEEDIYYTEDRETMVHHSFRVNQFLQELFEQDWENGSVDKTKAIENTFISTTSHAGTIRCFITVLKHRNFTISTGGMIPIVIKATRRLD</sequence>
<dbReference type="PANTHER" id="PTHR48100:SF1">
    <property type="entry name" value="HISTIDINE PHOSPHATASE FAMILY PROTEIN-RELATED"/>
    <property type="match status" value="1"/>
</dbReference>
<dbReference type="RefSeq" id="XP_007376966.1">
    <property type="nucleotide sequence ID" value="XM_007376904.1"/>
</dbReference>
<dbReference type="SMART" id="SM00855">
    <property type="entry name" value="PGAM"/>
    <property type="match status" value="1"/>
</dbReference>
<evidence type="ECO:0000313" key="1">
    <source>
        <dbReference type="EMBL" id="EGW30933.1"/>
    </source>
</evidence>
<dbReference type="GO" id="GO:0016791">
    <property type="term" value="F:phosphatase activity"/>
    <property type="evidence" value="ECO:0007669"/>
    <property type="project" value="TreeGrafter"/>
</dbReference>
<dbReference type="EMBL" id="GL996504">
    <property type="protein sequence ID" value="EGW30933.1"/>
    <property type="molecule type" value="Genomic_DNA"/>
</dbReference>
<dbReference type="InterPro" id="IPR050275">
    <property type="entry name" value="PGM_Phosphatase"/>
</dbReference>
<protein>
    <submittedName>
        <fullName evidence="1">Uncharacterized protein PMU1</fullName>
    </submittedName>
</protein>
<keyword evidence="2" id="KW-1185">Reference proteome</keyword>